<organism evidence="1 2">
    <name type="scientific">Micromonospora peucetia</name>
    <dbReference type="NCBI Taxonomy" id="47871"/>
    <lineage>
        <taxon>Bacteria</taxon>
        <taxon>Bacillati</taxon>
        <taxon>Actinomycetota</taxon>
        <taxon>Actinomycetes</taxon>
        <taxon>Micromonosporales</taxon>
        <taxon>Micromonosporaceae</taxon>
        <taxon>Micromonospora</taxon>
    </lineage>
</organism>
<accession>A0ABZ1EL35</accession>
<proteinExistence type="predicted"/>
<gene>
    <name evidence="1" type="ORF">OIE14_13345</name>
</gene>
<evidence type="ECO:0000313" key="1">
    <source>
        <dbReference type="EMBL" id="WSA34954.1"/>
    </source>
</evidence>
<keyword evidence="2" id="KW-1185">Reference proteome</keyword>
<protein>
    <recommendedName>
        <fullName evidence="3">Acetyltransferase (GNAT) family protein</fullName>
    </recommendedName>
</protein>
<dbReference type="RefSeq" id="WP_091625424.1">
    <property type="nucleotide sequence ID" value="NZ_CP109071.1"/>
</dbReference>
<sequence>MAPQVHPDEEFWTASGGLDVPLHVRHLAVGRSYNGQGLGARMLHEAAWRAAQARRPTCD</sequence>
<dbReference type="Proteomes" id="UP001334804">
    <property type="component" value="Chromosome"/>
</dbReference>
<evidence type="ECO:0000313" key="2">
    <source>
        <dbReference type="Proteomes" id="UP001334804"/>
    </source>
</evidence>
<evidence type="ECO:0008006" key="3">
    <source>
        <dbReference type="Google" id="ProtNLM"/>
    </source>
</evidence>
<name>A0ABZ1EL35_9ACTN</name>
<dbReference type="EMBL" id="CP109071">
    <property type="protein sequence ID" value="WSA34954.1"/>
    <property type="molecule type" value="Genomic_DNA"/>
</dbReference>
<reference evidence="1 2" key="1">
    <citation type="submission" date="2022-10" db="EMBL/GenBank/DDBJ databases">
        <title>The complete genomes of actinobacterial strains from the NBC collection.</title>
        <authorList>
            <person name="Joergensen T.S."/>
            <person name="Alvarez Arevalo M."/>
            <person name="Sterndorff E.B."/>
            <person name="Faurdal D."/>
            <person name="Vuksanovic O."/>
            <person name="Mourched A.-S."/>
            <person name="Charusanti P."/>
            <person name="Shaw S."/>
            <person name="Blin K."/>
            <person name="Weber T."/>
        </authorList>
    </citation>
    <scope>NUCLEOTIDE SEQUENCE [LARGE SCALE GENOMIC DNA]</scope>
    <source>
        <strain evidence="1 2">NBC 01809</strain>
    </source>
</reference>